<name>K6ZJ04_9ALTE</name>
<dbReference type="Proteomes" id="UP000011864">
    <property type="component" value="Chromosome"/>
</dbReference>
<dbReference type="KEGG" id="gps:C427_4755"/>
<accession>K6ZJ04</accession>
<dbReference type="PATRIC" id="fig|1129794.4.peg.4736"/>
<evidence type="ECO:0000313" key="3">
    <source>
        <dbReference type="Proteomes" id="UP000011864"/>
    </source>
</evidence>
<proteinExistence type="predicted"/>
<keyword evidence="3" id="KW-1185">Reference proteome</keyword>
<protein>
    <submittedName>
        <fullName evidence="2">Uncharacterized protein</fullName>
    </submittedName>
</protein>
<evidence type="ECO:0000313" key="2">
    <source>
        <dbReference type="EMBL" id="AGH46854.1"/>
    </source>
</evidence>
<organism evidence="2 3">
    <name type="scientific">Paraglaciecola psychrophila 170</name>
    <dbReference type="NCBI Taxonomy" id="1129794"/>
    <lineage>
        <taxon>Bacteria</taxon>
        <taxon>Pseudomonadati</taxon>
        <taxon>Pseudomonadota</taxon>
        <taxon>Gammaproteobacteria</taxon>
        <taxon>Alteromonadales</taxon>
        <taxon>Alteromonadaceae</taxon>
        <taxon>Paraglaciecola</taxon>
    </lineage>
</organism>
<gene>
    <name evidence="2" type="ORF">C427_4755</name>
</gene>
<feature type="chain" id="PRO_5003898340" evidence="1">
    <location>
        <begin position="18"/>
        <end position="91"/>
    </location>
</feature>
<dbReference type="EMBL" id="CP003837">
    <property type="protein sequence ID" value="AGH46854.1"/>
    <property type="molecule type" value="Genomic_DNA"/>
</dbReference>
<dbReference type="AlphaFoldDB" id="K6ZJ04"/>
<sequence length="91" mass="9859">MLLFLFLSVSFINVAAAGDVSSQSKVRYAADFYCVADSTPEYDSGDDSVGINHEVTENAALNSIAVQAKTTYSLNYGYLRPLTRAPPKAFI</sequence>
<dbReference type="STRING" id="1129794.C427_4755"/>
<feature type="signal peptide" evidence="1">
    <location>
        <begin position="1"/>
        <end position="17"/>
    </location>
</feature>
<dbReference type="OrthoDB" id="6388468at2"/>
<reference evidence="2 3" key="1">
    <citation type="journal article" date="2013" name="Genome Announc.">
        <title>Complete Genome Sequence of Glaciecola psychrophila Strain 170T.</title>
        <authorList>
            <person name="Yin J."/>
            <person name="Chen J."/>
            <person name="Liu G."/>
            <person name="Yu Y."/>
            <person name="Song L."/>
            <person name="Wang X."/>
            <person name="Qu X."/>
        </authorList>
    </citation>
    <scope>NUCLEOTIDE SEQUENCE [LARGE SCALE GENOMIC DNA]</scope>
    <source>
        <strain evidence="2 3">170</strain>
    </source>
</reference>
<dbReference type="HOGENOM" id="CLU_2424275_0_0_6"/>
<keyword evidence="1" id="KW-0732">Signal</keyword>
<evidence type="ECO:0000256" key="1">
    <source>
        <dbReference type="SAM" id="SignalP"/>
    </source>
</evidence>